<dbReference type="InterPro" id="IPR003684">
    <property type="entry name" value="Porin_alphabac"/>
</dbReference>
<dbReference type="HOGENOM" id="CLU_044836_2_0_5"/>
<organism evidence="11 12">
    <name type="scientific">Bradyrhizobium diazoefficiens (strain JCM 10833 / BCRC 13528 / IAM 13628 / NBRC 14792 / USDA 110)</name>
    <dbReference type="NCBI Taxonomy" id="224911"/>
    <lineage>
        <taxon>Bacteria</taxon>
        <taxon>Pseudomonadati</taxon>
        <taxon>Pseudomonadota</taxon>
        <taxon>Alphaproteobacteria</taxon>
        <taxon>Hyphomicrobiales</taxon>
        <taxon>Nitrobacteraceae</taxon>
        <taxon>Bradyrhizobium</taxon>
    </lineage>
</organism>
<dbReference type="PhylomeDB" id="Q89K42"/>
<keyword evidence="3 10" id="KW-1134">Transmembrane beta strand</keyword>
<keyword evidence="6 10" id="KW-0406">Ion transport</keyword>
<keyword evidence="9 10" id="KW-0998">Cell outer membrane</keyword>
<keyword evidence="12" id="KW-1185">Reference proteome</keyword>
<keyword evidence="8 10" id="KW-0472">Membrane</keyword>
<dbReference type="GO" id="GO:0006811">
    <property type="term" value="P:monoatomic ion transport"/>
    <property type="evidence" value="ECO:0007669"/>
    <property type="project" value="UniProtKB-KW"/>
</dbReference>
<dbReference type="Proteomes" id="UP000002526">
    <property type="component" value="Chromosome"/>
</dbReference>
<comment type="similarity">
    <text evidence="1 10">Belongs to the alphaproteobacteria porin family.</text>
</comment>
<name>Q89K42_BRADU</name>
<evidence type="ECO:0000256" key="10">
    <source>
        <dbReference type="RuleBase" id="RU364005"/>
    </source>
</evidence>
<evidence type="ECO:0000256" key="3">
    <source>
        <dbReference type="ARBA" id="ARBA00022452"/>
    </source>
</evidence>
<proteinExistence type="inferred from homology"/>
<evidence type="ECO:0000313" key="12">
    <source>
        <dbReference type="Proteomes" id="UP000002526"/>
    </source>
</evidence>
<gene>
    <name evidence="11" type="ordered locus">bll5076</name>
</gene>
<dbReference type="GO" id="GO:0009279">
    <property type="term" value="C:cell outer membrane"/>
    <property type="evidence" value="ECO:0007669"/>
    <property type="project" value="UniProtKB-SubCell"/>
</dbReference>
<dbReference type="EMBL" id="BA000040">
    <property type="protein sequence ID" value="BAC50341.1"/>
    <property type="molecule type" value="Genomic_DNA"/>
</dbReference>
<keyword evidence="2 10" id="KW-0813">Transport</keyword>
<comment type="subcellular location">
    <subcellularLocation>
        <location evidence="10">Cell outer membrane</location>
        <topology evidence="10">Multi-pass membrane protein</topology>
    </subcellularLocation>
</comment>
<evidence type="ECO:0000256" key="9">
    <source>
        <dbReference type="ARBA" id="ARBA00023237"/>
    </source>
</evidence>
<dbReference type="eggNOG" id="COG3203">
    <property type="taxonomic scope" value="Bacteria"/>
</dbReference>
<keyword evidence="5" id="KW-0732">Signal</keyword>
<dbReference type="EnsemblBacteria" id="BAC50341">
    <property type="protein sequence ID" value="BAC50341"/>
    <property type="gene ID" value="BAC50341"/>
</dbReference>
<accession>Q89K42</accession>
<comment type="function">
    <text evidence="10">Forms passive diffusion pores that allow small molecular weight hydrophilic materials across the outer membrane.</text>
</comment>
<reference evidence="12" key="1">
    <citation type="journal article" date="2002" name="DNA Res.">
        <title>Complete genomic sequence of nitrogen-fixing symbiotic bacterium Bradyrhizobium japonicum USDA110.</title>
        <authorList>
            <person name="Kaneko T."/>
            <person name="Nakamura Y."/>
            <person name="Sato S."/>
            <person name="Minamisawa K."/>
            <person name="Uchiumi T."/>
            <person name="Sasamoto S."/>
            <person name="Watanabe A."/>
            <person name="Idesawa K."/>
            <person name="Iriguchi M."/>
            <person name="Kawashima K."/>
            <person name="Kohara M."/>
            <person name="Matsumoto M."/>
            <person name="Shimpo S."/>
            <person name="Tsuruoka H."/>
            <person name="Wada T."/>
            <person name="Yamada M."/>
            <person name="Tabata S."/>
        </authorList>
    </citation>
    <scope>NUCLEOTIDE SEQUENCE [LARGE SCALE GENOMIC DNA]</scope>
    <source>
        <strain evidence="12">JCM 10833 / BCRC 13528 / IAM 13628 / NBRC 14792 / USDA 110</strain>
    </source>
</reference>
<dbReference type="KEGG" id="bja:bll5076"/>
<dbReference type="PATRIC" id="fig|224911.5.peg.5156"/>
<comment type="domain">
    <text evidence="10">Consists of 16-stranded beta-barrel sheets, with large surface-exposed loops, that form a transmembrane pore at the center of each barrel. The pore is partially ocluded by a peptide loop that folds into the pore lumen.</text>
</comment>
<evidence type="ECO:0000256" key="2">
    <source>
        <dbReference type="ARBA" id="ARBA00022448"/>
    </source>
</evidence>
<dbReference type="GO" id="GO:0046930">
    <property type="term" value="C:pore complex"/>
    <property type="evidence" value="ECO:0007669"/>
    <property type="project" value="UniProtKB-KW"/>
</dbReference>
<protein>
    <recommendedName>
        <fullName evidence="10">Porin</fullName>
    </recommendedName>
</protein>
<keyword evidence="4 10" id="KW-0812">Transmembrane</keyword>
<evidence type="ECO:0000256" key="4">
    <source>
        <dbReference type="ARBA" id="ARBA00022692"/>
    </source>
</evidence>
<evidence type="ECO:0000256" key="8">
    <source>
        <dbReference type="ARBA" id="ARBA00023136"/>
    </source>
</evidence>
<dbReference type="GO" id="GO:0015288">
    <property type="term" value="F:porin activity"/>
    <property type="evidence" value="ECO:0007669"/>
    <property type="project" value="UniProtKB-KW"/>
</dbReference>
<dbReference type="STRING" id="224911.AAV28_22750"/>
<evidence type="ECO:0000256" key="7">
    <source>
        <dbReference type="ARBA" id="ARBA00023114"/>
    </source>
</evidence>
<evidence type="ECO:0000256" key="5">
    <source>
        <dbReference type="ARBA" id="ARBA00022729"/>
    </source>
</evidence>
<keyword evidence="7 10" id="KW-0626">Porin</keyword>
<dbReference type="InParanoid" id="Q89K42"/>
<dbReference type="AlphaFoldDB" id="Q89K42"/>
<sequence length="582" mass="60452">MVRLSPSRSAGVSEGAKRLSGELRDKGTNLRVSSPSGSGTFPIEQTWRFNMKLVKSLLLGSAAGLIAVGGAQAADLPVKAKAVEYVKICSLYGAGFYYIPGTDTCIKLGGYLRAEVALGTNSDFTLNQNVSTQGANGARNRLTNYYTMRAREDLNIDTRTATEYGVVRTFFDGVFSWTTGNYVGTGSATGGTAYSGALAINTPVGAAAPALFGSGGGSVNGTDGNTSAGSLGVYYAFIQFAGFTMGKAVSQFDAPWTNYPGNNFDGLVGGSGTVTGVNQFSYTADFGQGITAAFSAEDATSYYQAGNVNLTGATAAGIFGGAVGANAIGGSRSPNLVGMVRVDQAWGLFQASVAAHDNHVGYYGPSEVTGHPDDKWGWAVQLALSIKNIPTGAGDVINVSAVYTDGATRYNFQNLAGSTYVMYGSSGLAGAYGSVAAVTAPDTVFVTGGQQETIKTWGFRGAYTHNWDPYWNTAIYGAYAQAQFGSGAKTFLCGAGGLLTVGQPGLTGCNPDFNIGQVGIITRWTPVKNLTFSADLAWTNVDQKYAGTIAAGLAAVPAKPAATYEVKDQNSLVLLLRAQRNW</sequence>
<evidence type="ECO:0000256" key="1">
    <source>
        <dbReference type="ARBA" id="ARBA00009521"/>
    </source>
</evidence>
<dbReference type="Pfam" id="PF02530">
    <property type="entry name" value="Porin_2"/>
    <property type="match status" value="1"/>
</dbReference>
<evidence type="ECO:0000313" key="11">
    <source>
        <dbReference type="EMBL" id="BAC50341.1"/>
    </source>
</evidence>
<dbReference type="OrthoDB" id="7801681at2"/>
<evidence type="ECO:0000256" key="6">
    <source>
        <dbReference type="ARBA" id="ARBA00023065"/>
    </source>
</evidence>